<evidence type="ECO:0000313" key="1">
    <source>
        <dbReference type="EMBL" id="KAL3579670.1"/>
    </source>
</evidence>
<comment type="caution">
    <text evidence="1">The sequence shown here is derived from an EMBL/GenBank/DDBJ whole genome shotgun (WGS) entry which is preliminary data.</text>
</comment>
<gene>
    <name evidence="1" type="ORF">D5086_017505</name>
</gene>
<organism evidence="1 2">
    <name type="scientific">Populus alba</name>
    <name type="common">White poplar</name>
    <dbReference type="NCBI Taxonomy" id="43335"/>
    <lineage>
        <taxon>Eukaryota</taxon>
        <taxon>Viridiplantae</taxon>
        <taxon>Streptophyta</taxon>
        <taxon>Embryophyta</taxon>
        <taxon>Tracheophyta</taxon>
        <taxon>Spermatophyta</taxon>
        <taxon>Magnoliopsida</taxon>
        <taxon>eudicotyledons</taxon>
        <taxon>Gunneridae</taxon>
        <taxon>Pentapetalae</taxon>
        <taxon>rosids</taxon>
        <taxon>fabids</taxon>
        <taxon>Malpighiales</taxon>
        <taxon>Salicaceae</taxon>
        <taxon>Saliceae</taxon>
        <taxon>Populus</taxon>
    </lineage>
</organism>
<accession>A0ACC4BMT6</accession>
<name>A0ACC4BMT6_POPAL</name>
<protein>
    <submittedName>
        <fullName evidence="1">Uncharacterized protein</fullName>
    </submittedName>
</protein>
<evidence type="ECO:0000313" key="2">
    <source>
        <dbReference type="Proteomes" id="UP000309997"/>
    </source>
</evidence>
<proteinExistence type="predicted"/>
<reference evidence="1 2" key="1">
    <citation type="journal article" date="2024" name="Plant Biotechnol. J.">
        <title>Genome and CRISPR/Cas9 system of a widespread forest tree (Populus alba) in the world.</title>
        <authorList>
            <person name="Liu Y.J."/>
            <person name="Jiang P.F."/>
            <person name="Han X.M."/>
            <person name="Li X.Y."/>
            <person name="Wang H.M."/>
            <person name="Wang Y.J."/>
            <person name="Wang X.X."/>
            <person name="Zeng Q.Y."/>
        </authorList>
    </citation>
    <scope>NUCLEOTIDE SEQUENCE [LARGE SCALE GENOMIC DNA]</scope>
    <source>
        <strain evidence="2">cv. PAL-ZL1</strain>
    </source>
</reference>
<sequence length="219" mass="24287">MGSFSRRLLQLLMPIGQDLEAFCLVDVVLYCCFIQSSLLRSLKLDISFGALFVVGSPAIAWAVVWLLELLCFPVMFAASLSISAIILQVVVCHCRLLWGWPCLLVLLKLALLRLCVTADCSVALELTSVLLEAAGENVGLLLSPCSEADFMVHRGALCCYAHMWDRLYFGICVLVLCCSKGYVRLLGLNKLVASSWSLSYAFCYRLRVMLVMLVFCSFC</sequence>
<keyword evidence="2" id="KW-1185">Reference proteome</keyword>
<dbReference type="EMBL" id="RCHU02000009">
    <property type="protein sequence ID" value="KAL3579670.1"/>
    <property type="molecule type" value="Genomic_DNA"/>
</dbReference>
<dbReference type="Proteomes" id="UP000309997">
    <property type="component" value="Unassembled WGS sequence"/>
</dbReference>